<evidence type="ECO:0000256" key="19">
    <source>
        <dbReference type="ARBA" id="ARBA00023306"/>
    </source>
</evidence>
<evidence type="ECO:0000256" key="2">
    <source>
        <dbReference type="ARBA" id="ARBA00004406"/>
    </source>
</evidence>
<dbReference type="GO" id="GO:0015031">
    <property type="term" value="P:protein transport"/>
    <property type="evidence" value="ECO:0007669"/>
    <property type="project" value="UniProtKB-KW"/>
</dbReference>
<evidence type="ECO:0000259" key="25">
    <source>
        <dbReference type="Pfam" id="PF20665"/>
    </source>
</evidence>
<evidence type="ECO:0000256" key="8">
    <source>
        <dbReference type="ARBA" id="ARBA00022553"/>
    </source>
</evidence>
<evidence type="ECO:0000256" key="14">
    <source>
        <dbReference type="ARBA" id="ARBA00022927"/>
    </source>
</evidence>
<evidence type="ECO:0000256" key="5">
    <source>
        <dbReference type="ARBA" id="ARBA00022448"/>
    </source>
</evidence>
<keyword evidence="12" id="KW-0995">Kinetochore</keyword>
<evidence type="ECO:0000256" key="11">
    <source>
        <dbReference type="ARBA" id="ARBA00022824"/>
    </source>
</evidence>
<evidence type="ECO:0000256" key="9">
    <source>
        <dbReference type="ARBA" id="ARBA00022618"/>
    </source>
</evidence>
<keyword evidence="7" id="KW-0963">Cytoplasm</keyword>
<dbReference type="PANTHER" id="PTHR12205:SF0">
    <property type="entry name" value="CENTROMERE_KINETOCHORE PROTEIN ZW10 HOMOLOG"/>
    <property type="match status" value="1"/>
</dbReference>
<dbReference type="FunFam" id="1.10.357.150:FF:000001">
    <property type="entry name" value="centromere/kinetochore protein zw10 homolog"/>
    <property type="match status" value="1"/>
</dbReference>
<keyword evidence="20" id="KW-0137">Centromere</keyword>
<evidence type="ECO:0000259" key="24">
    <source>
        <dbReference type="Pfam" id="PF06248"/>
    </source>
</evidence>
<dbReference type="Pfam" id="PF20666">
    <property type="entry name" value="ZW10_C"/>
    <property type="match status" value="1"/>
</dbReference>
<comment type="subunit">
    <text evidence="21">Interacts with NBAS and KNTC1/ROD; the interactions are mutually exclusive and indicative for its association in two different vesicle tethering complexes. Component of the RZZ complex composed of KNTC1/ROD, ZW10 and ZWILCH. Component of the NRZ complex composed of NBAS, ZW10 and RINT1/TIP20L; NRZ associates with SNAREs STX18, USE1L, BNIP1/SEC20L and SEC22B (the assembly has been described as syntaxin 18 complex). Interacts directly with RINT1/TIP20L bound to BNIP1/SEC20L. Interacts with C19orf25 and ZWINT. Interacts with ZFYVE1. Interacts with RAB18 and this interaction is enhanced in the presence of ZFYVE1.</text>
</comment>
<sequence length="765" mass="86539">MASFVTEVLASSGKLEKDDLSSKISRMSRKVEDTKEEVCDMMNKRYSDFLPGLQGSEELMVQVDEVSKEMDALKNCIETEVQQNIHVAVAEYAKLKQQLEKNTIIISMLEHMKQFHNAMDQSNKALQDKKYVDAANQLEKARASVDALKDWKTSRLPLLSALSSELIVQRENLIYHLGNEWKSLVIWRLPSLKEPAGLKSFLKVELNLSCACSKEGQPTPSALLHSVLQALAIQGDLQHKIKLFSQVLLKSMLKPLVMYPSLSVRVTEQQGEGTTLALQCLEESKEERSTPSQVYSKLLLVLKTLHLHLLDVSIGDKKLSSILGVLIWEEISQCIIHECLLYSIPNNSSQLEKYSAVIKETEEFEKSLKEMEYLQGDSTDLLKYARDVNCHFASKKCKDVIVAARKLMTSKMHNTVKITPDYKLRLPKLPAPGSEVKAKQEKSKEETPMENSKQLSAWSLCLPACHISESVQQLMELALNTLCEAVGSSTQCALQLFFTVRNIFQLFYDVVPTYHKENLLKFPHLAAIQHNNCMYLAHHLLTLGHHFRAHLPQPLSEGIATFVDMVPGFRKLGAQCFLTQMNVQRAELLERLSTAHNFCNLDDEDNYIAASKAIRQVIHQLKQLGTVWQDVLPVSIYCKAMGHLLNTAITEIISKIMMLEDISSEDGEHLHTLCQNIIEEGPLVFIPLTEGNKKYQEEVPLYVNKWGTFKELVIVLRANLQEIVDRWADGKGPLAVEFSSSEVKNLIRALFQNTERRAVALTKIK</sequence>
<keyword evidence="15" id="KW-0007">Acetylation</keyword>
<keyword evidence="9" id="KW-0132">Cell division</keyword>
<dbReference type="Proteomes" id="UP001178508">
    <property type="component" value="Chromosome 9"/>
</dbReference>
<evidence type="ECO:0000313" key="29">
    <source>
        <dbReference type="Proteomes" id="UP001178508"/>
    </source>
</evidence>
<feature type="region of interest" description="Disordered" evidence="23">
    <location>
        <begin position="429"/>
        <end position="449"/>
    </location>
</feature>
<feature type="compositionally biased region" description="Basic and acidic residues" evidence="23">
    <location>
        <begin position="436"/>
        <end position="447"/>
    </location>
</feature>
<evidence type="ECO:0000256" key="16">
    <source>
        <dbReference type="ARBA" id="ARBA00023054"/>
    </source>
</evidence>
<dbReference type="InterPro" id="IPR009361">
    <property type="entry name" value="Zw10_N"/>
</dbReference>
<evidence type="ECO:0000256" key="13">
    <source>
        <dbReference type="ARBA" id="ARBA00022892"/>
    </source>
</evidence>
<name>A0AAV1FR60_XYRNO</name>
<accession>A0AAV1FR60</accession>
<dbReference type="Pfam" id="PF06248">
    <property type="entry name" value="Zw10_N"/>
    <property type="match status" value="1"/>
</dbReference>
<keyword evidence="10" id="KW-0498">Mitosis</keyword>
<dbReference type="GO" id="GO:0005789">
    <property type="term" value="C:endoplasmic reticulum membrane"/>
    <property type="evidence" value="ECO:0007669"/>
    <property type="project" value="UniProtKB-SubCell"/>
</dbReference>
<evidence type="ECO:0000256" key="4">
    <source>
        <dbReference type="ARBA" id="ARBA00006245"/>
    </source>
</evidence>
<dbReference type="AlphaFoldDB" id="A0AAV1FR60"/>
<keyword evidence="13" id="KW-0931">ER-Golgi transport</keyword>
<evidence type="ECO:0000256" key="23">
    <source>
        <dbReference type="SAM" id="MobiDB-lite"/>
    </source>
</evidence>
<dbReference type="InterPro" id="IPR046362">
    <property type="entry name" value="Zw10/DSL1_C_sf"/>
</dbReference>
<dbReference type="Pfam" id="PF22766">
    <property type="entry name" value="ZW10_C2"/>
    <property type="match status" value="1"/>
</dbReference>
<evidence type="ECO:0000256" key="22">
    <source>
        <dbReference type="ARBA" id="ARBA00069312"/>
    </source>
</evidence>
<dbReference type="InterPro" id="IPR048343">
    <property type="entry name" value="ZW10_C"/>
</dbReference>
<evidence type="ECO:0000256" key="18">
    <source>
        <dbReference type="ARBA" id="ARBA00023212"/>
    </source>
</evidence>
<dbReference type="InterPro" id="IPR048344">
    <property type="entry name" value="Zw10_middle"/>
</dbReference>
<dbReference type="PANTHER" id="PTHR12205">
    <property type="entry name" value="CENTROMERE/KINETOCHORE PROTEIN ZW10"/>
    <property type="match status" value="1"/>
</dbReference>
<keyword evidence="29" id="KW-1185">Reference proteome</keyword>
<reference evidence="28" key="1">
    <citation type="submission" date="2023-08" db="EMBL/GenBank/DDBJ databases">
        <authorList>
            <person name="Alioto T."/>
            <person name="Alioto T."/>
            <person name="Gomez Garrido J."/>
        </authorList>
    </citation>
    <scope>NUCLEOTIDE SEQUENCE</scope>
</reference>
<evidence type="ECO:0000256" key="20">
    <source>
        <dbReference type="ARBA" id="ARBA00023328"/>
    </source>
</evidence>
<dbReference type="GO" id="GO:1990423">
    <property type="term" value="C:RZZ complex"/>
    <property type="evidence" value="ECO:0007669"/>
    <property type="project" value="TreeGrafter"/>
</dbReference>
<evidence type="ECO:0000256" key="10">
    <source>
        <dbReference type="ARBA" id="ARBA00022776"/>
    </source>
</evidence>
<organism evidence="28 29">
    <name type="scientific">Xyrichtys novacula</name>
    <name type="common">Pearly razorfish</name>
    <name type="synonym">Hemipteronotus novacula</name>
    <dbReference type="NCBI Taxonomy" id="13765"/>
    <lineage>
        <taxon>Eukaryota</taxon>
        <taxon>Metazoa</taxon>
        <taxon>Chordata</taxon>
        <taxon>Craniata</taxon>
        <taxon>Vertebrata</taxon>
        <taxon>Euteleostomi</taxon>
        <taxon>Actinopterygii</taxon>
        <taxon>Neopterygii</taxon>
        <taxon>Teleostei</taxon>
        <taxon>Neoteleostei</taxon>
        <taxon>Acanthomorphata</taxon>
        <taxon>Eupercaria</taxon>
        <taxon>Labriformes</taxon>
        <taxon>Labridae</taxon>
        <taxon>Xyrichtys</taxon>
    </lineage>
</organism>
<evidence type="ECO:0000259" key="27">
    <source>
        <dbReference type="Pfam" id="PF22766"/>
    </source>
</evidence>
<keyword evidence="16" id="KW-0175">Coiled coil</keyword>
<evidence type="ECO:0000313" key="28">
    <source>
        <dbReference type="EMBL" id="CAJ1063409.1"/>
    </source>
</evidence>
<dbReference type="Pfam" id="PF20665">
    <property type="entry name" value="Zw10_middle"/>
    <property type="match status" value="1"/>
</dbReference>
<keyword evidence="6" id="KW-0158">Chromosome</keyword>
<evidence type="ECO:0000256" key="3">
    <source>
        <dbReference type="ARBA" id="ARBA00004629"/>
    </source>
</evidence>
<dbReference type="Gene3D" id="1.10.357.150">
    <property type="match status" value="1"/>
</dbReference>
<gene>
    <name evidence="28" type="ORF">XNOV1_A021397</name>
</gene>
<feature type="domain" description="Centromere/kinetochore protein zw10 C-terminal" evidence="26">
    <location>
        <begin position="460"/>
        <end position="590"/>
    </location>
</feature>
<evidence type="ECO:0000256" key="1">
    <source>
        <dbReference type="ARBA" id="ARBA00004186"/>
    </source>
</evidence>
<proteinExistence type="inferred from homology"/>
<dbReference type="GO" id="GO:0005819">
    <property type="term" value="C:spindle"/>
    <property type="evidence" value="ECO:0007669"/>
    <property type="project" value="UniProtKB-SubCell"/>
</dbReference>
<evidence type="ECO:0000256" key="15">
    <source>
        <dbReference type="ARBA" id="ARBA00022990"/>
    </source>
</evidence>
<evidence type="ECO:0000256" key="21">
    <source>
        <dbReference type="ARBA" id="ARBA00065852"/>
    </source>
</evidence>
<keyword evidence="5" id="KW-0813">Transport</keyword>
<comment type="similarity">
    <text evidence="4">Belongs to the ZW10 family.</text>
</comment>
<protein>
    <recommendedName>
        <fullName evidence="22">Centromere/kinetochore protein zw10 homolog</fullName>
    </recommendedName>
</protein>
<feature type="domain" description="Centromere/kinetochore protein zw10 N-terminal" evidence="24">
    <location>
        <begin position="27"/>
        <end position="119"/>
    </location>
</feature>
<keyword evidence="17" id="KW-0472">Membrane</keyword>
<keyword evidence="14" id="KW-0653">Protein transport</keyword>
<keyword evidence="8" id="KW-0597">Phosphoprotein</keyword>
<feature type="domain" description="Centromere/kinetochore protein zw10 middle" evidence="25">
    <location>
        <begin position="177"/>
        <end position="408"/>
    </location>
</feature>
<evidence type="ECO:0000256" key="7">
    <source>
        <dbReference type="ARBA" id="ARBA00022490"/>
    </source>
</evidence>
<keyword evidence="19" id="KW-0131">Cell cycle</keyword>
<comment type="subcellular location">
    <subcellularLocation>
        <location evidence="3">Chromosome</location>
        <location evidence="3">Centromere</location>
        <location evidence="3">Kinetochore</location>
    </subcellularLocation>
    <subcellularLocation>
        <location evidence="1">Cytoplasm</location>
        <location evidence="1">Cytoskeleton</location>
        <location evidence="1">Spindle</location>
    </subcellularLocation>
    <subcellularLocation>
        <location evidence="2">Endoplasmic reticulum membrane</location>
        <topology evidence="2">Peripheral membrane protein</topology>
    </subcellularLocation>
</comment>
<dbReference type="EMBL" id="OY660872">
    <property type="protein sequence ID" value="CAJ1063409.1"/>
    <property type="molecule type" value="Genomic_DNA"/>
</dbReference>
<dbReference type="GO" id="GO:0007094">
    <property type="term" value="P:mitotic spindle assembly checkpoint signaling"/>
    <property type="evidence" value="ECO:0007669"/>
    <property type="project" value="TreeGrafter"/>
</dbReference>
<keyword evidence="11" id="KW-0256">Endoplasmic reticulum</keyword>
<feature type="domain" description="ZW10 C-terminal helical" evidence="27">
    <location>
        <begin position="612"/>
        <end position="764"/>
    </location>
</feature>
<dbReference type="GO" id="GO:0005634">
    <property type="term" value="C:nucleus"/>
    <property type="evidence" value="ECO:0007669"/>
    <property type="project" value="InterPro"/>
</dbReference>
<dbReference type="GO" id="GO:0051301">
    <property type="term" value="P:cell division"/>
    <property type="evidence" value="ECO:0007669"/>
    <property type="project" value="UniProtKB-KW"/>
</dbReference>
<evidence type="ECO:0000256" key="17">
    <source>
        <dbReference type="ARBA" id="ARBA00023136"/>
    </source>
</evidence>
<evidence type="ECO:0000259" key="26">
    <source>
        <dbReference type="Pfam" id="PF20666"/>
    </source>
</evidence>
<keyword evidence="18" id="KW-0206">Cytoskeleton</keyword>
<dbReference type="GO" id="GO:0006888">
    <property type="term" value="P:endoplasmic reticulum to Golgi vesicle-mediated transport"/>
    <property type="evidence" value="ECO:0007669"/>
    <property type="project" value="TreeGrafter"/>
</dbReference>
<evidence type="ECO:0000256" key="12">
    <source>
        <dbReference type="ARBA" id="ARBA00022838"/>
    </source>
</evidence>
<evidence type="ECO:0000256" key="6">
    <source>
        <dbReference type="ARBA" id="ARBA00022454"/>
    </source>
</evidence>
<dbReference type="InterPro" id="IPR055148">
    <property type="entry name" value="ZW10_C_2"/>
</dbReference>